<dbReference type="RefSeq" id="WP_114098246.1">
    <property type="nucleotide sequence ID" value="NZ_JPWI01000006.1"/>
</dbReference>
<keyword evidence="1" id="KW-0472">Membrane</keyword>
<protein>
    <submittedName>
        <fullName evidence="2">Uncharacterized protein</fullName>
    </submittedName>
</protein>
<accession>A0A367WZK6</accession>
<organism evidence="2 3">
    <name type="scientific">Thalassospira profundimaris</name>
    <dbReference type="NCBI Taxonomy" id="502049"/>
    <lineage>
        <taxon>Bacteria</taxon>
        <taxon>Pseudomonadati</taxon>
        <taxon>Pseudomonadota</taxon>
        <taxon>Alphaproteobacteria</taxon>
        <taxon>Rhodospirillales</taxon>
        <taxon>Thalassospiraceae</taxon>
        <taxon>Thalassospira</taxon>
    </lineage>
</organism>
<name>A0A367WZK6_9PROT</name>
<feature type="transmembrane region" description="Helical" evidence="1">
    <location>
        <begin position="39"/>
        <end position="60"/>
    </location>
</feature>
<evidence type="ECO:0000313" key="3">
    <source>
        <dbReference type="Proteomes" id="UP000252255"/>
    </source>
</evidence>
<dbReference type="OrthoDB" id="7363523at2"/>
<dbReference type="AlphaFoldDB" id="A0A367WZK6"/>
<comment type="caution">
    <text evidence="2">The sequence shown here is derived from an EMBL/GenBank/DDBJ whole genome shotgun (WGS) entry which is preliminary data.</text>
</comment>
<keyword evidence="1" id="KW-0812">Transmembrane</keyword>
<proteinExistence type="predicted"/>
<gene>
    <name evidence="2" type="ORF">TH30_11940</name>
</gene>
<sequence length="76" mass="8786">MWMLGPFIARYRRRTAFFAATAIAVVVYRLVEQSTRPEVAAWYWPAIAGAISFTLTRFIVSRLIARFVGGVRRHLR</sequence>
<evidence type="ECO:0000313" key="2">
    <source>
        <dbReference type="EMBL" id="RCK45842.1"/>
    </source>
</evidence>
<keyword evidence="1" id="KW-1133">Transmembrane helix</keyword>
<dbReference type="EMBL" id="JPWI01000006">
    <property type="protein sequence ID" value="RCK45842.1"/>
    <property type="molecule type" value="Genomic_DNA"/>
</dbReference>
<reference evidence="2 3" key="1">
    <citation type="submission" date="2014-07" db="EMBL/GenBank/DDBJ databases">
        <title>Draft genome sequence of Thalassospira profundimaris PR54-5.</title>
        <authorList>
            <person name="Lai Q."/>
            <person name="Shao Z."/>
        </authorList>
    </citation>
    <scope>NUCLEOTIDE SEQUENCE [LARGE SCALE GENOMIC DNA]</scope>
    <source>
        <strain evidence="2 3">PR54-5</strain>
    </source>
</reference>
<evidence type="ECO:0000256" key="1">
    <source>
        <dbReference type="SAM" id="Phobius"/>
    </source>
</evidence>
<dbReference type="Proteomes" id="UP000252255">
    <property type="component" value="Unassembled WGS sequence"/>
</dbReference>